<dbReference type="NCBIfam" id="TIGR00372">
    <property type="entry name" value="cas4"/>
    <property type="match status" value="1"/>
</dbReference>
<keyword evidence="8" id="KW-0411">Iron-sulfur</keyword>
<keyword evidence="5" id="KW-0269">Exonuclease</keyword>
<dbReference type="GO" id="GO:0043571">
    <property type="term" value="P:maintenance of CRISPR repeat elements"/>
    <property type="evidence" value="ECO:0007669"/>
    <property type="project" value="UniProtKB-UniRule"/>
</dbReference>
<sequence>MTDEYLWPARNVAEYAYCPRLFYLMEVEGLHLVNVHTEEGMNIHRKVDKPSRVKRSKEGDLIQEEQPKSVRSFTVRNSELKLMAIIDLVDIDGNQATPIEYRKGRPRRKGNFAEPWPTERVQVGLQALLLEQTGYEVKEAQIYYAREKMKLSLIVDTALKDEALEILEEAKNCAKGSRPLPLVNDERCSGCSLQPLCLPNEINYERLKNADEEFQPRKVWPPCDEGIQVVVQQQGTKIGVSGMSMRIKDAQGTLQKEIPLTNVESVSLLGSVQISTQAVQTLSDLGIPIAYLSPVGRLIALIDPLDSTSAEIRRSQVRKLDDPTVVLELSKALIIAKIANQRTLLMRNNAALPENVAKDLKKLIALTEKAKSVDSVRGYEGQAASLYFRHFAGTIKDILSEEFQKNGRVRRPALDPINACLSFAYTNLTNESVAACRLARLEPSIGALHVSRPGRPALALDLMEPFRPLIADSIVISAFNRGELGEGHFIRTASGCLMTDFGRRAFYNIYARRMDTLITHPTYGYRLSYRRMLILHARMIAAWLMGEIPDLSFLTTR</sequence>
<comment type="caution">
    <text evidence="16">The sequence shown here is derived from an EMBL/GenBank/DDBJ whole genome shotgun (WGS) entry which is preliminary data.</text>
</comment>
<dbReference type="CDD" id="cd09634">
    <property type="entry name" value="Cas1_I-II-III"/>
    <property type="match status" value="1"/>
</dbReference>
<feature type="binding site" evidence="14">
    <location>
        <position position="380"/>
    </location>
    <ligand>
        <name>Mn(2+)</name>
        <dbReference type="ChEBI" id="CHEBI:29035"/>
    </ligand>
</feature>
<keyword evidence="6 14" id="KW-0460">Magnesium</keyword>
<keyword evidence="10 14" id="KW-0238">DNA-binding</keyword>
<dbReference type="InterPro" id="IPR002729">
    <property type="entry name" value="CRISPR-assoc_Cas1"/>
</dbReference>
<keyword evidence="17" id="KW-1185">Reference proteome</keyword>
<dbReference type="EMBL" id="WNKU01000050">
    <property type="protein sequence ID" value="MTV50974.1"/>
    <property type="molecule type" value="Genomic_DNA"/>
</dbReference>
<dbReference type="GO" id="GO:0004527">
    <property type="term" value="F:exonuclease activity"/>
    <property type="evidence" value="ECO:0007669"/>
    <property type="project" value="UniProtKB-KW"/>
</dbReference>
<dbReference type="InterPro" id="IPR011604">
    <property type="entry name" value="PDDEXK-like_dom_sf"/>
</dbReference>
<keyword evidence="3 14" id="KW-0255">Endonuclease</keyword>
<feature type="domain" description="DUF83" evidence="15">
    <location>
        <begin position="12"/>
        <end position="198"/>
    </location>
</feature>
<dbReference type="PANTHER" id="PTHR34353">
    <property type="entry name" value="CRISPR-ASSOCIATED ENDONUCLEASE CAS1 1"/>
    <property type="match status" value="1"/>
</dbReference>
<dbReference type="EC" id="3.1.-.-" evidence="14"/>
<dbReference type="Gene3D" id="3.100.10.20">
    <property type="entry name" value="CRISPR-associated endonuclease Cas1, N-terminal domain"/>
    <property type="match status" value="1"/>
</dbReference>
<evidence type="ECO:0000259" key="15">
    <source>
        <dbReference type="Pfam" id="PF01930"/>
    </source>
</evidence>
<dbReference type="AlphaFoldDB" id="A0A6I3SPK3"/>
<proteinExistence type="inferred from homology"/>
<name>A0A6I3SPK3_HELMO</name>
<protein>
    <recommendedName>
        <fullName evidence="14">CRISPR-associated endonuclease Cas1</fullName>
        <ecNumber evidence="14">3.1.-.-</ecNumber>
    </recommendedName>
</protein>
<dbReference type="InterPro" id="IPR013343">
    <property type="entry name" value="CRISPR-assoc_prot_Cas4"/>
</dbReference>
<dbReference type="GO" id="GO:0004519">
    <property type="term" value="F:endonuclease activity"/>
    <property type="evidence" value="ECO:0007669"/>
    <property type="project" value="UniProtKB-UniRule"/>
</dbReference>
<comment type="catalytic activity">
    <reaction evidence="12">
        <text>exonucleolytic cleavage in the 5'- to 3'-direction to yield nucleoside 3'-phosphates.</text>
        <dbReference type="EC" id="3.1.12.1"/>
    </reaction>
</comment>
<evidence type="ECO:0000313" key="17">
    <source>
        <dbReference type="Proteomes" id="UP000430670"/>
    </source>
</evidence>
<dbReference type="Proteomes" id="UP000430670">
    <property type="component" value="Unassembled WGS sequence"/>
</dbReference>
<dbReference type="GO" id="GO:0051536">
    <property type="term" value="F:iron-sulfur cluster binding"/>
    <property type="evidence" value="ECO:0007669"/>
    <property type="project" value="UniProtKB-KW"/>
</dbReference>
<feature type="binding site" evidence="14">
    <location>
        <position position="464"/>
    </location>
    <ligand>
        <name>Mn(2+)</name>
        <dbReference type="ChEBI" id="CHEBI:29035"/>
    </ligand>
</feature>
<dbReference type="InterPro" id="IPR042206">
    <property type="entry name" value="CRISPR-assoc_Cas1_C"/>
</dbReference>
<dbReference type="HAMAP" id="MF_01470">
    <property type="entry name" value="Cas1"/>
    <property type="match status" value="1"/>
</dbReference>
<evidence type="ECO:0000256" key="12">
    <source>
        <dbReference type="ARBA" id="ARBA00033996"/>
    </source>
</evidence>
<evidence type="ECO:0000256" key="3">
    <source>
        <dbReference type="ARBA" id="ARBA00022759"/>
    </source>
</evidence>
<dbReference type="GO" id="GO:0046872">
    <property type="term" value="F:metal ion binding"/>
    <property type="evidence" value="ECO:0007669"/>
    <property type="project" value="UniProtKB-UniRule"/>
</dbReference>
<dbReference type="NCBIfam" id="TIGR00287">
    <property type="entry name" value="cas1"/>
    <property type="match status" value="1"/>
</dbReference>
<dbReference type="InterPro" id="IPR042211">
    <property type="entry name" value="CRISPR-assoc_Cas1_N"/>
</dbReference>
<evidence type="ECO:0000256" key="6">
    <source>
        <dbReference type="ARBA" id="ARBA00022842"/>
    </source>
</evidence>
<dbReference type="Gene3D" id="1.20.120.920">
    <property type="entry name" value="CRISPR-associated endonuclease Cas1, C-terminal domain"/>
    <property type="match status" value="1"/>
</dbReference>
<evidence type="ECO:0000313" key="16">
    <source>
        <dbReference type="EMBL" id="MTV50974.1"/>
    </source>
</evidence>
<keyword evidence="4 14" id="KW-0378">Hydrolase</keyword>
<feature type="binding site" evidence="14">
    <location>
        <position position="449"/>
    </location>
    <ligand>
        <name>Mn(2+)</name>
        <dbReference type="ChEBI" id="CHEBI:29035"/>
    </ligand>
</feature>
<dbReference type="InterPro" id="IPR050646">
    <property type="entry name" value="Cas1"/>
</dbReference>
<evidence type="ECO:0000256" key="9">
    <source>
        <dbReference type="ARBA" id="ARBA00023118"/>
    </source>
</evidence>
<dbReference type="Pfam" id="PF01867">
    <property type="entry name" value="Cas_Cas1"/>
    <property type="match status" value="1"/>
</dbReference>
<keyword evidence="2 14" id="KW-0479">Metal-binding</keyword>
<comment type="similarity">
    <text evidence="14">Belongs to the CRISPR-associated endonuclease Cas1 family.</text>
</comment>
<evidence type="ECO:0000256" key="7">
    <source>
        <dbReference type="ARBA" id="ARBA00023004"/>
    </source>
</evidence>
<keyword evidence="11 14" id="KW-0464">Manganese</keyword>
<evidence type="ECO:0000256" key="14">
    <source>
        <dbReference type="HAMAP-Rule" id="MF_01470"/>
    </source>
</evidence>
<keyword evidence="9 14" id="KW-0051">Antiviral defense</keyword>
<evidence type="ECO:0000256" key="13">
    <source>
        <dbReference type="ARBA" id="ARBA00038592"/>
    </source>
</evidence>
<comment type="function">
    <text evidence="14">CRISPR (clustered regularly interspaced short palindromic repeat), is an adaptive immune system that provides protection against mobile genetic elements (viruses, transposable elements and conjugative plasmids). CRISPR clusters contain spacers, sequences complementary to antecedent mobile elements, and target invading nucleic acids. CRISPR clusters are transcribed and processed into CRISPR RNA (crRNA). Acts as a dsDNA endonuclease. Involved in the integration of spacer DNA into the CRISPR cassette.</text>
</comment>
<gene>
    <name evidence="14 16" type="primary">cas1</name>
    <name evidence="16" type="ORF">GJ688_18825</name>
</gene>
<evidence type="ECO:0000256" key="11">
    <source>
        <dbReference type="ARBA" id="ARBA00023211"/>
    </source>
</evidence>
<evidence type="ECO:0000256" key="4">
    <source>
        <dbReference type="ARBA" id="ARBA00022801"/>
    </source>
</evidence>
<evidence type="ECO:0000256" key="8">
    <source>
        <dbReference type="ARBA" id="ARBA00023014"/>
    </source>
</evidence>
<dbReference type="GO" id="GO:0003677">
    <property type="term" value="F:DNA binding"/>
    <property type="evidence" value="ECO:0007669"/>
    <property type="project" value="UniProtKB-KW"/>
</dbReference>
<dbReference type="Gene3D" id="3.90.320.10">
    <property type="match status" value="1"/>
</dbReference>
<evidence type="ECO:0000256" key="10">
    <source>
        <dbReference type="ARBA" id="ARBA00023125"/>
    </source>
</evidence>
<dbReference type="Pfam" id="PF01930">
    <property type="entry name" value="Cas_Cas4"/>
    <property type="match status" value="1"/>
</dbReference>
<keyword evidence="1 14" id="KW-0540">Nuclease</keyword>
<organism evidence="16 17">
    <name type="scientific">Heliobacterium mobile</name>
    <name type="common">Heliobacillus mobilis</name>
    <dbReference type="NCBI Taxonomy" id="28064"/>
    <lineage>
        <taxon>Bacteria</taxon>
        <taxon>Bacillati</taxon>
        <taxon>Bacillota</taxon>
        <taxon>Clostridia</taxon>
        <taxon>Eubacteriales</taxon>
        <taxon>Heliobacteriaceae</taxon>
        <taxon>Heliobacterium</taxon>
    </lineage>
</organism>
<evidence type="ECO:0000256" key="2">
    <source>
        <dbReference type="ARBA" id="ARBA00022723"/>
    </source>
</evidence>
<dbReference type="GO" id="GO:0051607">
    <property type="term" value="P:defense response to virus"/>
    <property type="evidence" value="ECO:0007669"/>
    <property type="project" value="UniProtKB-UniRule"/>
</dbReference>
<evidence type="ECO:0000256" key="1">
    <source>
        <dbReference type="ARBA" id="ARBA00022722"/>
    </source>
</evidence>
<dbReference type="PANTHER" id="PTHR34353:SF2">
    <property type="entry name" value="CRISPR-ASSOCIATED ENDONUCLEASE CAS1 1"/>
    <property type="match status" value="1"/>
</dbReference>
<accession>A0A6I3SPK3</accession>
<reference evidence="16 17" key="1">
    <citation type="submission" date="2019-11" db="EMBL/GenBank/DDBJ databases">
        <title>Whole-genome sequence of a the green, strictly anaerobic photosynthetic bacterium Heliobacillus mobilis DSM 6151.</title>
        <authorList>
            <person name="Kyndt J.A."/>
            <person name="Meyer T.E."/>
        </authorList>
    </citation>
    <scope>NUCLEOTIDE SEQUENCE [LARGE SCALE GENOMIC DNA]</scope>
    <source>
        <strain evidence="16 17">DSM 6151</strain>
    </source>
</reference>
<dbReference type="OrthoDB" id="9803119at2"/>
<dbReference type="RefSeq" id="WP_155478056.1">
    <property type="nucleotide sequence ID" value="NZ_WNKU01000050.1"/>
</dbReference>
<dbReference type="InterPro" id="IPR022765">
    <property type="entry name" value="Dna2/Cas4_DUF83"/>
</dbReference>
<comment type="cofactor">
    <cofactor evidence="14">
        <name>Mg(2+)</name>
        <dbReference type="ChEBI" id="CHEBI:18420"/>
    </cofactor>
    <cofactor evidence="14">
        <name>Mn(2+)</name>
        <dbReference type="ChEBI" id="CHEBI:29035"/>
    </cofactor>
</comment>
<comment type="subunit">
    <text evidence="13 14">Homodimer, forms a heterotetramer with a Cas2 homodimer.</text>
</comment>
<evidence type="ECO:0000256" key="5">
    <source>
        <dbReference type="ARBA" id="ARBA00022839"/>
    </source>
</evidence>
<keyword evidence="7" id="KW-0408">Iron</keyword>